<dbReference type="CDD" id="cd00397">
    <property type="entry name" value="DNA_BRE_C"/>
    <property type="match status" value="1"/>
</dbReference>
<keyword evidence="1" id="KW-0233">DNA recombination</keyword>
<evidence type="ECO:0000313" key="4">
    <source>
        <dbReference type="Proteomes" id="UP001597139"/>
    </source>
</evidence>
<dbReference type="InterPro" id="IPR011010">
    <property type="entry name" value="DNA_brk_join_enz"/>
</dbReference>
<dbReference type="InterPro" id="IPR013762">
    <property type="entry name" value="Integrase-like_cat_sf"/>
</dbReference>
<evidence type="ECO:0000256" key="2">
    <source>
        <dbReference type="SAM" id="MobiDB-lite"/>
    </source>
</evidence>
<dbReference type="Gene3D" id="1.10.443.10">
    <property type="entry name" value="Intergrase catalytic core"/>
    <property type="match status" value="1"/>
</dbReference>
<dbReference type="Proteomes" id="UP001597139">
    <property type="component" value="Unassembled WGS sequence"/>
</dbReference>
<evidence type="ECO:0000256" key="1">
    <source>
        <dbReference type="ARBA" id="ARBA00023172"/>
    </source>
</evidence>
<sequence length="432" mass="48182">MSARRDAETPIARTFQTFLTDKGKGEGGSDGAYRRDAERELDRFRRWCRGETPDPANASPPDSWGGIVRGESRNVQFTDLDSTVFGDYARYLVVSGFSNGTVLTYYAYVASWCGWADAQGYIPRHYARESDAEDPLPEGAGRRPGDQQAWSPAQRDDLTRYVDERASAAIDALGAVEVPAEERGDPQSEAVREKASARFRAYKRCRERALAYVLCYTGLRASEFLNAPDDDRPGRNGVRWADVSFSDNNVTVYRKKQQWDEASLPDPVLGPLERYGRLLDVPEDWPVFTTLHRPTLARHVTAGLEARGLSESEIERQRDGRPDLLVAAEFDLNAPPALKPNGARRVLERLCADAGIAVDDERHSYLAPHGGRRGMGEVMVREFGYAAAARYLDNSEEQVRQAYQHIEAAERADMATEALSKTDGRVRDGPSE</sequence>
<name>A0ABD6BVA2_9EURY</name>
<protein>
    <submittedName>
        <fullName evidence="3">Site-specific recombinase</fullName>
    </submittedName>
</protein>
<dbReference type="SUPFAM" id="SSF56349">
    <property type="entry name" value="DNA breaking-rejoining enzymes"/>
    <property type="match status" value="1"/>
</dbReference>
<gene>
    <name evidence="3" type="ORF">ACFSAU_13715</name>
</gene>
<feature type="region of interest" description="Disordered" evidence="2">
    <location>
        <begin position="47"/>
        <end position="69"/>
    </location>
</feature>
<reference evidence="3 4" key="1">
    <citation type="journal article" date="2019" name="Int. J. Syst. Evol. Microbiol.">
        <title>The Global Catalogue of Microorganisms (GCM) 10K type strain sequencing project: providing services to taxonomists for standard genome sequencing and annotation.</title>
        <authorList>
            <consortium name="The Broad Institute Genomics Platform"/>
            <consortium name="The Broad Institute Genome Sequencing Center for Infectious Disease"/>
            <person name="Wu L."/>
            <person name="Ma J."/>
        </authorList>
    </citation>
    <scope>NUCLEOTIDE SEQUENCE [LARGE SCALE GENOMIC DNA]</scope>
    <source>
        <strain evidence="3 4">CGMCC 1.12859</strain>
    </source>
</reference>
<keyword evidence="4" id="KW-1185">Reference proteome</keyword>
<comment type="caution">
    <text evidence="3">The sequence shown here is derived from an EMBL/GenBank/DDBJ whole genome shotgun (WGS) entry which is preliminary data.</text>
</comment>
<dbReference type="RefSeq" id="WP_267648045.1">
    <property type="nucleotide sequence ID" value="NZ_JANHGR010000003.1"/>
</dbReference>
<evidence type="ECO:0000313" key="3">
    <source>
        <dbReference type="EMBL" id="MFD1568547.1"/>
    </source>
</evidence>
<dbReference type="EMBL" id="JBHUCZ010000012">
    <property type="protein sequence ID" value="MFD1568547.1"/>
    <property type="molecule type" value="Genomic_DNA"/>
</dbReference>
<dbReference type="AlphaFoldDB" id="A0ABD6BVA2"/>
<feature type="region of interest" description="Disordered" evidence="2">
    <location>
        <begin position="129"/>
        <end position="155"/>
    </location>
</feature>
<accession>A0ABD6BVA2</accession>
<organism evidence="3 4">
    <name type="scientific">Halolamina litorea</name>
    <dbReference type="NCBI Taxonomy" id="1515593"/>
    <lineage>
        <taxon>Archaea</taxon>
        <taxon>Methanobacteriati</taxon>
        <taxon>Methanobacteriota</taxon>
        <taxon>Stenosarchaea group</taxon>
        <taxon>Halobacteria</taxon>
        <taxon>Halobacteriales</taxon>
        <taxon>Haloferacaceae</taxon>
    </lineage>
</organism>
<proteinExistence type="predicted"/>
<dbReference type="GO" id="GO:0006310">
    <property type="term" value="P:DNA recombination"/>
    <property type="evidence" value="ECO:0007669"/>
    <property type="project" value="UniProtKB-KW"/>
</dbReference>